<dbReference type="Proteomes" id="UP000803884">
    <property type="component" value="Unassembled WGS sequence"/>
</dbReference>
<evidence type="ECO:0000313" key="3">
    <source>
        <dbReference type="Proteomes" id="UP000803884"/>
    </source>
</evidence>
<proteinExistence type="predicted"/>
<keyword evidence="3" id="KW-1185">Reference proteome</keyword>
<sequence length="192" mass="19368">MSSTNNNIEAVANQMPTGGSGEFNPKPAGVGRENHDGHKPGVLTGNDAVPEFTAKTMPPGSAPADKTFTSNVQETPAQSSYNETSASASLGGSTSADVNTGLGQPAQGQTSKELHHDGQAGRKNPGMGGAEGVGGSASQSTIDPHAPNMAGQRALDKDEATIGRGNVGGPSAEERVPEPASTVAQENKLPRN</sequence>
<dbReference type="GeneID" id="96004980"/>
<feature type="compositionally biased region" description="Polar residues" evidence="1">
    <location>
        <begin position="97"/>
        <end position="111"/>
    </location>
</feature>
<name>A0AB34KSA4_9PEZI</name>
<accession>A0AB34KSA4</accession>
<dbReference type="EMBL" id="JAAQHG020000009">
    <property type="protein sequence ID" value="KAL1587859.1"/>
    <property type="molecule type" value="Genomic_DNA"/>
</dbReference>
<protein>
    <submittedName>
        <fullName evidence="2">Uncharacterized protein</fullName>
    </submittedName>
</protein>
<gene>
    <name evidence="2" type="ORF">WHR41_03536</name>
</gene>
<feature type="compositionally biased region" description="Low complexity" evidence="1">
    <location>
        <begin position="84"/>
        <end position="96"/>
    </location>
</feature>
<organism evidence="2 3">
    <name type="scientific">Cladosporium halotolerans</name>
    <dbReference type="NCBI Taxonomy" id="1052096"/>
    <lineage>
        <taxon>Eukaryota</taxon>
        <taxon>Fungi</taxon>
        <taxon>Dikarya</taxon>
        <taxon>Ascomycota</taxon>
        <taxon>Pezizomycotina</taxon>
        <taxon>Dothideomycetes</taxon>
        <taxon>Dothideomycetidae</taxon>
        <taxon>Cladosporiales</taxon>
        <taxon>Cladosporiaceae</taxon>
        <taxon>Cladosporium</taxon>
    </lineage>
</organism>
<feature type="compositionally biased region" description="Polar residues" evidence="1">
    <location>
        <begin position="67"/>
        <end position="83"/>
    </location>
</feature>
<evidence type="ECO:0000313" key="2">
    <source>
        <dbReference type="EMBL" id="KAL1587859.1"/>
    </source>
</evidence>
<comment type="caution">
    <text evidence="2">The sequence shown here is derived from an EMBL/GenBank/DDBJ whole genome shotgun (WGS) entry which is preliminary data.</text>
</comment>
<feature type="compositionally biased region" description="Gly residues" evidence="1">
    <location>
        <begin position="126"/>
        <end position="135"/>
    </location>
</feature>
<evidence type="ECO:0000256" key="1">
    <source>
        <dbReference type="SAM" id="MobiDB-lite"/>
    </source>
</evidence>
<dbReference type="RefSeq" id="XP_069230964.1">
    <property type="nucleotide sequence ID" value="XM_069372142.1"/>
</dbReference>
<reference evidence="2 3" key="1">
    <citation type="journal article" date="2020" name="Microbiol. Resour. Announc.">
        <title>Draft Genome Sequence of a Cladosporium Species Isolated from the Mesophotic Ascidian Didemnum maculosum.</title>
        <authorList>
            <person name="Gioti A."/>
            <person name="Siaperas R."/>
            <person name="Nikolaivits E."/>
            <person name="Le Goff G."/>
            <person name="Ouazzani J."/>
            <person name="Kotoulas G."/>
            <person name="Topakas E."/>
        </authorList>
    </citation>
    <scope>NUCLEOTIDE SEQUENCE [LARGE SCALE GENOMIC DNA]</scope>
    <source>
        <strain evidence="2 3">TM138-S3</strain>
    </source>
</reference>
<feature type="region of interest" description="Disordered" evidence="1">
    <location>
        <begin position="1"/>
        <end position="192"/>
    </location>
</feature>
<dbReference type="AlphaFoldDB" id="A0AB34KSA4"/>